<dbReference type="EMBL" id="AE007870">
    <property type="protein sequence ID" value="AAK88943.2"/>
    <property type="molecule type" value="Genomic_DNA"/>
</dbReference>
<accession>Q7CV40</accession>
<protein>
    <recommendedName>
        <fullName evidence="4">DUF1007 family protein</fullName>
    </recommendedName>
</protein>
<evidence type="ECO:0000313" key="2">
    <source>
        <dbReference type="EMBL" id="AAK88943.2"/>
    </source>
</evidence>
<evidence type="ECO:0008006" key="4">
    <source>
        <dbReference type="Google" id="ProtNLM"/>
    </source>
</evidence>
<name>Q7CV40_AGRFC</name>
<dbReference type="OrthoDB" id="1679673at2"/>
<dbReference type="STRING" id="176299.Atu4499"/>
<reference evidence="2 3" key="2">
    <citation type="journal article" date="2001" name="Science">
        <title>Genome sequence of the plant pathogen and biotechnology agent Agrobacterium tumefaciens C58.</title>
        <authorList>
            <person name="Goodner B."/>
            <person name="Hinkle G."/>
            <person name="Gattung S."/>
            <person name="Miller N."/>
            <person name="Blanchard M."/>
            <person name="Qurollo B."/>
            <person name="Goldman B.S."/>
            <person name="Cao Y."/>
            <person name="Askenazi M."/>
            <person name="Halling C."/>
            <person name="Mullin L."/>
            <person name="Houmiel K."/>
            <person name="Gordon J."/>
            <person name="Vaudin M."/>
            <person name="Iartchouk O."/>
            <person name="Epp A."/>
            <person name="Liu F."/>
            <person name="Wollam C."/>
            <person name="Allinger M."/>
            <person name="Doughty D."/>
            <person name="Scott C."/>
            <person name="Lappas C."/>
            <person name="Markelz B."/>
            <person name="Flanagan C."/>
            <person name="Crowell C."/>
            <person name="Gurson J."/>
            <person name="Lomo C."/>
            <person name="Sear C."/>
            <person name="Strub G."/>
            <person name="Cielo C."/>
            <person name="Slater S."/>
        </authorList>
    </citation>
    <scope>NUCLEOTIDE SEQUENCE [LARGE SCALE GENOMIC DNA]</scope>
    <source>
        <strain evidence="3">C58 / ATCC 33970</strain>
    </source>
</reference>
<evidence type="ECO:0000256" key="1">
    <source>
        <dbReference type="SAM" id="Phobius"/>
    </source>
</evidence>
<organism evidence="2 3">
    <name type="scientific">Agrobacterium fabrum (strain C58 / ATCC 33970)</name>
    <name type="common">Agrobacterium tumefaciens (strain C58)</name>
    <dbReference type="NCBI Taxonomy" id="176299"/>
    <lineage>
        <taxon>Bacteria</taxon>
        <taxon>Pseudomonadati</taxon>
        <taxon>Pseudomonadota</taxon>
        <taxon>Alphaproteobacteria</taxon>
        <taxon>Hyphomicrobiales</taxon>
        <taxon>Rhizobiaceae</taxon>
        <taxon>Rhizobium/Agrobacterium group</taxon>
        <taxon>Agrobacterium</taxon>
        <taxon>Agrobacterium tumefaciens complex</taxon>
    </lineage>
</organism>
<dbReference type="KEGG" id="atu:Atu4499"/>
<dbReference type="AlphaFoldDB" id="Q7CV40"/>
<gene>
    <name evidence="2" type="ordered locus">Atu4499</name>
</gene>
<dbReference type="BioCyc" id="AGRO:ATU4499-MONOMER"/>
<dbReference type="EnsemblBacteria" id="AAK88943">
    <property type="protein sequence ID" value="AAK88943"/>
    <property type="gene ID" value="Atu4499"/>
</dbReference>
<dbReference type="InterPro" id="IPR010412">
    <property type="entry name" value="DUF1007"/>
</dbReference>
<proteinExistence type="predicted"/>
<evidence type="ECO:0000313" key="3">
    <source>
        <dbReference type="Proteomes" id="UP000000813"/>
    </source>
</evidence>
<dbReference type="InterPro" id="IPR016537">
    <property type="entry name" value="UCP008159_ABC"/>
</dbReference>
<dbReference type="HOGENOM" id="CLU_088941_0_0_5"/>
<dbReference type="Proteomes" id="UP000000813">
    <property type="component" value="Chromosome linear"/>
</dbReference>
<keyword evidence="1" id="KW-0812">Transmembrane</keyword>
<reference evidence="2 3" key="1">
    <citation type="journal article" date="2001" name="Science">
        <title>The genome of the natural genetic engineer Agrobacterium tumefaciens C58.</title>
        <authorList>
            <person name="Wood D.W."/>
            <person name="Setubal J.C."/>
            <person name="Kaul R."/>
            <person name="Monks D.E."/>
            <person name="Kitajima J.P."/>
            <person name="Okura V.K."/>
            <person name="Zhou Y."/>
            <person name="Chen L."/>
            <person name="Wood G.E."/>
            <person name="Almeida N.F.Jr."/>
            <person name="Woo L."/>
            <person name="Chen Y."/>
            <person name="Paulsen I.T."/>
            <person name="Eisen J.A."/>
            <person name="Karp P.D."/>
            <person name="Bovee D.Sr."/>
            <person name="Chapman P."/>
            <person name="Clendenning J."/>
            <person name="Deatherage G."/>
            <person name="Gillet W."/>
            <person name="Grant C."/>
            <person name="Kutyavin T."/>
            <person name="Levy R."/>
            <person name="Li M.J."/>
            <person name="McClelland E."/>
            <person name="Palmieri A."/>
            <person name="Raymond C."/>
            <person name="Rouse G."/>
            <person name="Saenphimmachak C."/>
            <person name="Wu Z."/>
            <person name="Romero P."/>
            <person name="Gordon D."/>
            <person name="Zhang S."/>
            <person name="Yoo H."/>
            <person name="Tao Y."/>
            <person name="Biddle P."/>
            <person name="Jung M."/>
            <person name="Krespan W."/>
            <person name="Perry M."/>
            <person name="Gordon-Kamm B."/>
            <person name="Liao L."/>
            <person name="Kim S."/>
            <person name="Hendrick C."/>
            <person name="Zhao Z.Y."/>
            <person name="Dolan M."/>
            <person name="Chumley F."/>
            <person name="Tingey S.V."/>
            <person name="Tomb J.F."/>
            <person name="Gordon M.P."/>
            <person name="Olson M.V."/>
            <person name="Nester E.W."/>
        </authorList>
    </citation>
    <scope>NUCLEOTIDE SEQUENCE [LARGE SCALE GENOMIC DNA]</scope>
    <source>
        <strain evidence="3">C58 / ATCC 33970</strain>
    </source>
</reference>
<dbReference type="DNASU" id="1136373"/>
<sequence length="255" mass="28155">MTRVLPLAFRTSPGSGAGSGRNSVPISARVGPSRFEGRTDRIMNRRLLLLAAGLTSIPIAASAHPHIFAEARMEIVEGPNGTIQEVRNIWRFDEMFSASVVMDYDKNSDLKLDKDELAEIGNTVKESLAEYSYYTFITANGKPVEFGKPDAIHVDYKDQQILMFFSVKPAKPLSIKGKLSFGAWDPTMYTAIDFAKDGDIATEGKDLNACKHHIVRPDPDEVISQNQSSLTDAFFNDPTGTDMTKLFATRLEISC</sequence>
<keyword evidence="1" id="KW-0472">Membrane</keyword>
<dbReference type="eggNOG" id="COG3683">
    <property type="taxonomic scope" value="Bacteria"/>
</dbReference>
<keyword evidence="1" id="KW-1133">Transmembrane helix</keyword>
<dbReference type="PATRIC" id="fig|176299.10.peg.4307"/>
<dbReference type="PIRSF" id="PIRSF008159">
    <property type="entry name" value="UCP008159_ABC"/>
    <property type="match status" value="1"/>
</dbReference>
<dbReference type="PhylomeDB" id="Q7CV40"/>
<keyword evidence="3" id="KW-1185">Reference proteome</keyword>
<feature type="transmembrane region" description="Helical" evidence="1">
    <location>
        <begin position="47"/>
        <end position="67"/>
    </location>
</feature>
<dbReference type="Pfam" id="PF06226">
    <property type="entry name" value="DUF1007"/>
    <property type="match status" value="1"/>
</dbReference>